<proteinExistence type="predicted"/>
<organism evidence="1 2">
    <name type="scientific">Lecanicillium saksenae</name>
    <dbReference type="NCBI Taxonomy" id="468837"/>
    <lineage>
        <taxon>Eukaryota</taxon>
        <taxon>Fungi</taxon>
        <taxon>Dikarya</taxon>
        <taxon>Ascomycota</taxon>
        <taxon>Pezizomycotina</taxon>
        <taxon>Sordariomycetes</taxon>
        <taxon>Hypocreomycetidae</taxon>
        <taxon>Hypocreales</taxon>
        <taxon>Cordycipitaceae</taxon>
        <taxon>Lecanicillium</taxon>
    </lineage>
</organism>
<sequence>MYSTESWARILRLPSRITLSTMSNRRRIALLLVFAFFAFCLISLGPFSHKPYPGITRLATPKNHDAHPIDRLIADGTKHFEKLLSRRSLTLEDAAARYRERRGRHPPPGFDAWFKQAVKDNAIVVEEFFDRIHHDINPFWALDPKQMRIQANTQPQVIRVRNNKVTMVTDDPTRQPWIQQWTKLIKQMTPHLPDLDMAVNVMDESRILTPWESINDYIKIEKEQRKLVKIEDATSEYTRLGEFDNEKHDAYDPEWIGGDAGDYWLHFRDTCPPSNPSRNISRVESFDAPVEYPSHQMPYAHNGFIQNFTQSQDPCLQPHLRGLHGTFIESFSISTTKKLC</sequence>
<gene>
    <name evidence="1" type="ORF">NLG97_g3113</name>
</gene>
<evidence type="ECO:0000313" key="1">
    <source>
        <dbReference type="EMBL" id="KAJ3495834.1"/>
    </source>
</evidence>
<protein>
    <submittedName>
        <fullName evidence="1">Uncharacterized protein</fullName>
    </submittedName>
</protein>
<dbReference type="EMBL" id="JANAKD010000244">
    <property type="protein sequence ID" value="KAJ3495834.1"/>
    <property type="molecule type" value="Genomic_DNA"/>
</dbReference>
<comment type="caution">
    <text evidence="1">The sequence shown here is derived from an EMBL/GenBank/DDBJ whole genome shotgun (WGS) entry which is preliminary data.</text>
</comment>
<keyword evidence="2" id="KW-1185">Reference proteome</keyword>
<accession>A0ACC1R0R8</accession>
<reference evidence="1" key="1">
    <citation type="submission" date="2022-07" db="EMBL/GenBank/DDBJ databases">
        <title>Genome Sequence of Lecanicillium saksenae.</title>
        <authorList>
            <person name="Buettner E."/>
        </authorList>
    </citation>
    <scope>NUCLEOTIDE SEQUENCE</scope>
    <source>
        <strain evidence="1">VT-O1</strain>
    </source>
</reference>
<evidence type="ECO:0000313" key="2">
    <source>
        <dbReference type="Proteomes" id="UP001148737"/>
    </source>
</evidence>
<name>A0ACC1R0R8_9HYPO</name>
<dbReference type="Proteomes" id="UP001148737">
    <property type="component" value="Unassembled WGS sequence"/>
</dbReference>